<evidence type="ECO:0000313" key="2">
    <source>
        <dbReference type="EMBL" id="SVB99343.1"/>
    </source>
</evidence>
<evidence type="ECO:0000256" key="1">
    <source>
        <dbReference type="SAM" id="MobiDB-lite"/>
    </source>
</evidence>
<dbReference type="EMBL" id="UINC01067564">
    <property type="protein sequence ID" value="SVB99343.1"/>
    <property type="molecule type" value="Genomic_DNA"/>
</dbReference>
<feature type="region of interest" description="Disordered" evidence="1">
    <location>
        <begin position="67"/>
        <end position="120"/>
    </location>
</feature>
<organism evidence="2">
    <name type="scientific">marine metagenome</name>
    <dbReference type="NCBI Taxonomy" id="408172"/>
    <lineage>
        <taxon>unclassified sequences</taxon>
        <taxon>metagenomes</taxon>
        <taxon>ecological metagenomes</taxon>
    </lineage>
</organism>
<protein>
    <submittedName>
        <fullName evidence="2">Uncharacterized protein</fullName>
    </submittedName>
</protein>
<accession>A0A382IKH6</accession>
<name>A0A382IKH6_9ZZZZ</name>
<proteinExistence type="predicted"/>
<dbReference type="AlphaFoldDB" id="A0A382IKH6"/>
<feature type="compositionally biased region" description="Polar residues" evidence="1">
    <location>
        <begin position="72"/>
        <end position="105"/>
    </location>
</feature>
<reference evidence="2" key="1">
    <citation type="submission" date="2018-05" db="EMBL/GenBank/DDBJ databases">
        <authorList>
            <person name="Lanie J.A."/>
            <person name="Ng W.-L."/>
            <person name="Kazmierczak K.M."/>
            <person name="Andrzejewski T.M."/>
            <person name="Davidsen T.M."/>
            <person name="Wayne K.J."/>
            <person name="Tettelin H."/>
            <person name="Glass J.I."/>
            <person name="Rusch D."/>
            <person name="Podicherti R."/>
            <person name="Tsui H.-C.T."/>
            <person name="Winkler M.E."/>
        </authorList>
    </citation>
    <scope>NUCLEOTIDE SEQUENCE</scope>
</reference>
<sequence length="120" mass="12415">AILLAAGIGASLALYTPPVGITVAAVASAVLAARTAWQATRATAVLDHALNHVTTAAGLLRLPIPAGVLPTERSTSSTPYKPDTTETWQSPFKGETQGTTSNATRDNPPPERQSARAEDQ</sequence>
<gene>
    <name evidence="2" type="ORF">METZ01_LOCUS252197</name>
</gene>
<feature type="non-terminal residue" evidence="2">
    <location>
        <position position="1"/>
    </location>
</feature>